<feature type="compositionally biased region" description="Pro residues" evidence="1">
    <location>
        <begin position="25"/>
        <end position="35"/>
    </location>
</feature>
<sequence length="335" mass="36357">MNPTATNPITPNPIMPPPAPLPMPVVPPPLAPSSQPPISTSSPVVENPTSFVSSPGGPNKKTIIIIIIVAVIILSAVLAYFIFTSQRKITPPKEAVTATCPIQENSGQTIVNFEKTPIQSDLTKENANIGPITTSLSAGTYKVTLVSFEQNHLSTANELSESWFLEIIDQEGNIITQTESIPDLASDKDLAAVTLESEITLTTPASAVNAVHASFPDTTNPNKITPLCAAFELVEKQTSAQCLEIKSYDNKWNLLTPNDLTNLIPGETIRFTVTGNSSTGIFDKARFTINGKLQPETITTKPETNEYYLEYEIPANTKTFVINAEVHHKELNSWF</sequence>
<dbReference type="Proteomes" id="UP000178999">
    <property type="component" value="Unassembled WGS sequence"/>
</dbReference>
<comment type="caution">
    <text evidence="3">The sequence shown here is derived from an EMBL/GenBank/DDBJ whole genome shotgun (WGS) entry which is preliminary data.</text>
</comment>
<name>A0A1F8CUF1_9BACT</name>
<organism evidence="3 4">
    <name type="scientific">Candidatus Woesebacteria bacterium RIFOXYB1_FULL_38_16</name>
    <dbReference type="NCBI Taxonomy" id="1802538"/>
    <lineage>
        <taxon>Bacteria</taxon>
        <taxon>Candidatus Woeseibacteriota</taxon>
    </lineage>
</organism>
<evidence type="ECO:0000313" key="4">
    <source>
        <dbReference type="Proteomes" id="UP000178999"/>
    </source>
</evidence>
<protein>
    <submittedName>
        <fullName evidence="3">Uncharacterized protein</fullName>
    </submittedName>
</protein>
<feature type="transmembrane region" description="Helical" evidence="2">
    <location>
        <begin position="63"/>
        <end position="83"/>
    </location>
</feature>
<keyword evidence="2" id="KW-1133">Transmembrane helix</keyword>
<gene>
    <name evidence="3" type="ORF">A2382_04725</name>
</gene>
<evidence type="ECO:0000313" key="3">
    <source>
        <dbReference type="EMBL" id="OGM79963.1"/>
    </source>
</evidence>
<feature type="region of interest" description="Disordered" evidence="1">
    <location>
        <begin position="25"/>
        <end position="56"/>
    </location>
</feature>
<evidence type="ECO:0000256" key="1">
    <source>
        <dbReference type="SAM" id="MobiDB-lite"/>
    </source>
</evidence>
<proteinExistence type="predicted"/>
<accession>A0A1F8CUF1</accession>
<dbReference type="AlphaFoldDB" id="A0A1F8CUF1"/>
<keyword evidence="2" id="KW-0472">Membrane</keyword>
<evidence type="ECO:0000256" key="2">
    <source>
        <dbReference type="SAM" id="Phobius"/>
    </source>
</evidence>
<dbReference type="EMBL" id="MGHY01000005">
    <property type="protein sequence ID" value="OGM79963.1"/>
    <property type="molecule type" value="Genomic_DNA"/>
</dbReference>
<keyword evidence="2" id="KW-0812">Transmembrane</keyword>
<reference evidence="3 4" key="1">
    <citation type="journal article" date="2016" name="Nat. Commun.">
        <title>Thousands of microbial genomes shed light on interconnected biogeochemical processes in an aquifer system.</title>
        <authorList>
            <person name="Anantharaman K."/>
            <person name="Brown C.T."/>
            <person name="Hug L.A."/>
            <person name="Sharon I."/>
            <person name="Castelle C.J."/>
            <person name="Probst A.J."/>
            <person name="Thomas B.C."/>
            <person name="Singh A."/>
            <person name="Wilkins M.J."/>
            <person name="Karaoz U."/>
            <person name="Brodie E.L."/>
            <person name="Williams K.H."/>
            <person name="Hubbard S.S."/>
            <person name="Banfield J.F."/>
        </authorList>
    </citation>
    <scope>NUCLEOTIDE SEQUENCE [LARGE SCALE GENOMIC DNA]</scope>
</reference>
<dbReference type="STRING" id="1802538.A2382_04725"/>